<gene>
    <name evidence="1" type="ORF">E5329_17350</name>
</gene>
<organism evidence="1 2">
    <name type="scientific">Petralouisia muris</name>
    <dbReference type="NCBI Taxonomy" id="3032872"/>
    <lineage>
        <taxon>Bacteria</taxon>
        <taxon>Bacillati</taxon>
        <taxon>Bacillota</taxon>
        <taxon>Clostridia</taxon>
        <taxon>Lachnospirales</taxon>
        <taxon>Lachnospiraceae</taxon>
        <taxon>Petralouisia</taxon>
    </lineage>
</organism>
<dbReference type="Proteomes" id="UP000304953">
    <property type="component" value="Unassembled WGS sequence"/>
</dbReference>
<protein>
    <submittedName>
        <fullName evidence="1">Glycosyltransferase family 2 protein</fullName>
    </submittedName>
</protein>
<accession>A0AC61RTK1</accession>
<dbReference type="EMBL" id="SRYA01000038">
    <property type="protein sequence ID" value="TGY93691.1"/>
    <property type="molecule type" value="Genomic_DNA"/>
</dbReference>
<comment type="caution">
    <text evidence="1">The sequence shown here is derived from an EMBL/GenBank/DDBJ whole genome shotgun (WGS) entry which is preliminary data.</text>
</comment>
<reference evidence="1" key="1">
    <citation type="submission" date="2019-04" db="EMBL/GenBank/DDBJ databases">
        <title>Microbes associate with the intestines of laboratory mice.</title>
        <authorList>
            <person name="Navarre W."/>
            <person name="Wong E."/>
            <person name="Huang K."/>
            <person name="Tropini C."/>
            <person name="Ng K."/>
            <person name="Yu B."/>
        </authorList>
    </citation>
    <scope>NUCLEOTIDE SEQUENCE</scope>
    <source>
        <strain evidence="1">NM01_1-7b</strain>
    </source>
</reference>
<sequence length="250" mass="29162">MDTLFIIMPAYNEEENIHNAIAQWHPIAERISPDSRLVVIDDGSRDHTLQAAQNLKKAYPQLIVLTKENQGHGATVLYGYKYAILKGADYVFQTDSDGQTLPSEFSVFWKNRRKCGLLIGCRIRRQDGLFRIFVTRVLQMALLISFRIPVRDANTPYRLMRCEELQKVLCLVPRNFFLSNVLITVIYTKQHLGVHYYPITFLERQNGRNSINMKKIIQIGSRAFCQFWRLRKKIQPEHSKQKSLHGRKLL</sequence>
<keyword evidence="2" id="KW-1185">Reference proteome</keyword>
<evidence type="ECO:0000313" key="1">
    <source>
        <dbReference type="EMBL" id="TGY93691.1"/>
    </source>
</evidence>
<proteinExistence type="predicted"/>
<name>A0AC61RTK1_9FIRM</name>
<evidence type="ECO:0000313" key="2">
    <source>
        <dbReference type="Proteomes" id="UP000304953"/>
    </source>
</evidence>